<sequence length="70" mass="7429">MKKILSEVSGSVWKLEVAVGQSVQAGDTLLIVESMKMEIPVESPSSGTVTELLVAEGDAVADGQWLVRLD</sequence>
<dbReference type="PANTHER" id="PTHR45266:SF3">
    <property type="entry name" value="OXALOACETATE DECARBOXYLASE ALPHA CHAIN"/>
    <property type="match status" value="1"/>
</dbReference>
<dbReference type="Gene3D" id="2.40.50.100">
    <property type="match status" value="1"/>
</dbReference>
<proteinExistence type="predicted"/>
<accession>A0ABW2QFL2</accession>
<reference evidence="4" key="1">
    <citation type="journal article" date="2019" name="Int. J. Syst. Evol. Microbiol.">
        <title>The Global Catalogue of Microorganisms (GCM) 10K type strain sequencing project: providing services to taxonomists for standard genome sequencing and annotation.</title>
        <authorList>
            <consortium name="The Broad Institute Genomics Platform"/>
            <consortium name="The Broad Institute Genome Sequencing Center for Infectious Disease"/>
            <person name="Wu L."/>
            <person name="Ma J."/>
        </authorList>
    </citation>
    <scope>NUCLEOTIDE SEQUENCE [LARGE SCALE GENOMIC DNA]</scope>
    <source>
        <strain evidence="4">CGMCC 1.12371</strain>
    </source>
</reference>
<dbReference type="Pfam" id="PF00364">
    <property type="entry name" value="Biotin_lipoyl"/>
    <property type="match status" value="1"/>
</dbReference>
<dbReference type="InterPro" id="IPR000089">
    <property type="entry name" value="Biotin_lipoyl"/>
</dbReference>
<dbReference type="Proteomes" id="UP001596501">
    <property type="component" value="Unassembled WGS sequence"/>
</dbReference>
<comment type="caution">
    <text evidence="3">The sequence shown here is derived from an EMBL/GenBank/DDBJ whole genome shotgun (WGS) entry which is preliminary data.</text>
</comment>
<evidence type="ECO:0000259" key="2">
    <source>
        <dbReference type="PROSITE" id="PS50968"/>
    </source>
</evidence>
<dbReference type="RefSeq" id="WP_382204353.1">
    <property type="nucleotide sequence ID" value="NZ_JBHTCA010000003.1"/>
</dbReference>
<keyword evidence="1" id="KW-0092">Biotin</keyword>
<gene>
    <name evidence="3" type="ORF">ACFQPB_05250</name>
</gene>
<dbReference type="PROSITE" id="PS50968">
    <property type="entry name" value="BIOTINYL_LIPOYL"/>
    <property type="match status" value="1"/>
</dbReference>
<dbReference type="InterPro" id="IPR011053">
    <property type="entry name" value="Single_hybrid_motif"/>
</dbReference>
<dbReference type="NCBIfam" id="NF004547">
    <property type="entry name" value="PRK05889.1"/>
    <property type="match status" value="1"/>
</dbReference>
<evidence type="ECO:0000256" key="1">
    <source>
        <dbReference type="ARBA" id="ARBA00023267"/>
    </source>
</evidence>
<dbReference type="CDD" id="cd06850">
    <property type="entry name" value="biotinyl_domain"/>
    <property type="match status" value="1"/>
</dbReference>
<name>A0ABW2QFL2_9BURK</name>
<dbReference type="InterPro" id="IPR050709">
    <property type="entry name" value="Biotin_Carboxyl_Carrier/Decarb"/>
</dbReference>
<dbReference type="PANTHER" id="PTHR45266">
    <property type="entry name" value="OXALOACETATE DECARBOXYLASE ALPHA CHAIN"/>
    <property type="match status" value="1"/>
</dbReference>
<dbReference type="SUPFAM" id="SSF51230">
    <property type="entry name" value="Single hybrid motif"/>
    <property type="match status" value="1"/>
</dbReference>
<protein>
    <submittedName>
        <fullName evidence="3">Biotin/lipoyl-binding carrier protein</fullName>
    </submittedName>
</protein>
<evidence type="ECO:0000313" key="4">
    <source>
        <dbReference type="Proteomes" id="UP001596501"/>
    </source>
</evidence>
<organism evidence="3 4">
    <name type="scientific">Hydrogenophaga atypica</name>
    <dbReference type="NCBI Taxonomy" id="249409"/>
    <lineage>
        <taxon>Bacteria</taxon>
        <taxon>Pseudomonadati</taxon>
        <taxon>Pseudomonadota</taxon>
        <taxon>Betaproteobacteria</taxon>
        <taxon>Burkholderiales</taxon>
        <taxon>Comamonadaceae</taxon>
        <taxon>Hydrogenophaga</taxon>
    </lineage>
</organism>
<keyword evidence="4" id="KW-1185">Reference proteome</keyword>
<evidence type="ECO:0000313" key="3">
    <source>
        <dbReference type="EMBL" id="MFC7408259.1"/>
    </source>
</evidence>
<feature type="domain" description="Lipoyl-binding" evidence="2">
    <location>
        <begin position="1"/>
        <end position="70"/>
    </location>
</feature>
<dbReference type="EMBL" id="JBHTCA010000003">
    <property type="protein sequence ID" value="MFC7408259.1"/>
    <property type="molecule type" value="Genomic_DNA"/>
</dbReference>